<dbReference type="InterPro" id="IPR000209">
    <property type="entry name" value="Peptidase_S8/S53_dom"/>
</dbReference>
<feature type="chain" id="PRO_5022141022" description="Peptidase S8/S53 domain-containing protein" evidence="6">
    <location>
        <begin position="27"/>
        <end position="504"/>
    </location>
</feature>
<dbReference type="Gene3D" id="3.40.50.200">
    <property type="entry name" value="Peptidase S8/S53 domain"/>
    <property type="match status" value="1"/>
</dbReference>
<dbReference type="PANTHER" id="PTHR43806">
    <property type="entry name" value="PEPTIDASE S8"/>
    <property type="match status" value="1"/>
</dbReference>
<dbReference type="InterPro" id="IPR026444">
    <property type="entry name" value="Secre_tail"/>
</dbReference>
<dbReference type="GO" id="GO:0006508">
    <property type="term" value="P:proteolysis"/>
    <property type="evidence" value="ECO:0007669"/>
    <property type="project" value="UniProtKB-KW"/>
</dbReference>
<evidence type="ECO:0000259" key="7">
    <source>
        <dbReference type="Pfam" id="PF00082"/>
    </source>
</evidence>
<comment type="similarity">
    <text evidence="1 5">Belongs to the peptidase S8 family.</text>
</comment>
<dbReference type="InterPro" id="IPR015500">
    <property type="entry name" value="Peptidase_S8_subtilisin-rel"/>
</dbReference>
<evidence type="ECO:0000256" key="6">
    <source>
        <dbReference type="SAM" id="SignalP"/>
    </source>
</evidence>
<accession>A0A532V116</accession>
<keyword evidence="6" id="KW-0732">Signal</keyword>
<keyword evidence="2 5" id="KW-0645">Protease</keyword>
<dbReference type="NCBIfam" id="TIGR04183">
    <property type="entry name" value="Por_Secre_tail"/>
    <property type="match status" value="1"/>
</dbReference>
<organism evidence="8 9">
    <name type="scientific">candidate division TA06 bacterium B3_TA06</name>
    <dbReference type="NCBI Taxonomy" id="2012487"/>
    <lineage>
        <taxon>Bacteria</taxon>
        <taxon>Bacteria division TA06</taxon>
    </lineage>
</organism>
<feature type="active site" description="Charge relay system" evidence="5">
    <location>
        <position position="207"/>
    </location>
</feature>
<dbReference type="Proteomes" id="UP000317778">
    <property type="component" value="Unassembled WGS sequence"/>
</dbReference>
<evidence type="ECO:0000313" key="9">
    <source>
        <dbReference type="Proteomes" id="UP000317778"/>
    </source>
</evidence>
<feature type="domain" description="Peptidase S8/S53" evidence="7">
    <location>
        <begin position="165"/>
        <end position="391"/>
    </location>
</feature>
<keyword evidence="3 5" id="KW-0378">Hydrolase</keyword>
<evidence type="ECO:0000313" key="8">
    <source>
        <dbReference type="EMBL" id="TKJ40913.1"/>
    </source>
</evidence>
<dbReference type="AlphaFoldDB" id="A0A532V116"/>
<protein>
    <recommendedName>
        <fullName evidence="7">Peptidase S8/S53 domain-containing protein</fullName>
    </recommendedName>
</protein>
<dbReference type="PANTHER" id="PTHR43806:SF11">
    <property type="entry name" value="CEREVISIN-RELATED"/>
    <property type="match status" value="1"/>
</dbReference>
<comment type="caution">
    <text evidence="8">The sequence shown here is derived from an EMBL/GenBank/DDBJ whole genome shotgun (WGS) entry which is preliminary data.</text>
</comment>
<evidence type="ECO:0000256" key="5">
    <source>
        <dbReference type="PROSITE-ProRule" id="PRU01240"/>
    </source>
</evidence>
<gene>
    <name evidence="8" type="ORF">CEE36_09220</name>
</gene>
<dbReference type="PROSITE" id="PS51892">
    <property type="entry name" value="SUBTILASE"/>
    <property type="match status" value="1"/>
</dbReference>
<dbReference type="InterPro" id="IPR050131">
    <property type="entry name" value="Peptidase_S8_subtilisin-like"/>
</dbReference>
<dbReference type="SUPFAM" id="SSF52743">
    <property type="entry name" value="Subtilisin-like"/>
    <property type="match status" value="1"/>
</dbReference>
<dbReference type="PRINTS" id="PR00723">
    <property type="entry name" value="SUBTILISIN"/>
</dbReference>
<keyword evidence="4 5" id="KW-0720">Serine protease</keyword>
<dbReference type="Pfam" id="PF00082">
    <property type="entry name" value="Peptidase_S8"/>
    <property type="match status" value="1"/>
</dbReference>
<evidence type="ECO:0000256" key="3">
    <source>
        <dbReference type="ARBA" id="ARBA00022801"/>
    </source>
</evidence>
<reference evidence="8 9" key="1">
    <citation type="submission" date="2017-06" db="EMBL/GenBank/DDBJ databases">
        <title>Novel microbial phyla capable of carbon fixation and sulfur reduction in deep-sea sediments.</title>
        <authorList>
            <person name="Huang J."/>
            <person name="Baker B."/>
            <person name="Wang Y."/>
        </authorList>
    </citation>
    <scope>NUCLEOTIDE SEQUENCE [LARGE SCALE GENOMIC DNA]</scope>
    <source>
        <strain evidence="8">B3_TA06</strain>
    </source>
</reference>
<evidence type="ECO:0000256" key="1">
    <source>
        <dbReference type="ARBA" id="ARBA00011073"/>
    </source>
</evidence>
<dbReference type="EMBL" id="NJBO01000016">
    <property type="protein sequence ID" value="TKJ40913.1"/>
    <property type="molecule type" value="Genomic_DNA"/>
</dbReference>
<feature type="active site" description="Charge relay system" evidence="5">
    <location>
        <position position="358"/>
    </location>
</feature>
<dbReference type="PROSITE" id="PS00136">
    <property type="entry name" value="SUBTILASE_ASP"/>
    <property type="match status" value="1"/>
</dbReference>
<sequence>MRGRRVILSMVGAAFAVLCFPLSLSAEEDGAFSNSYIVKAADIEVLEDFAAQHGIEVSPLITYPNPSKETMELFGDSYVLTFPDESKSAAEDRIQMLGTLPGVAYVEPNARVYLAPGWDEEPVEDFSPSQGMNPADPYTPNDPLYDQQWDKPIAETDWAWNTSKGEGVIIAIIDTGVDTTHEDLVDNLVDGYNFALNNTNVWDVKGHGTTVCGMAGARMDNNLGVAGTAGLASIMMLRIADNSGAMYLNWAVNAVNYAADNGAKVISMSFIGGAYTPFETALNNAWEQGLFLCAGVGNSGNTNVGYPAAYERVMAVGASNQEDTRLPQSNYGEKVDIFAPGGYSTKRGGGYGGTSLTSFTTPQIAGLAALLFSAYPHATPQQVWDNIIQGADTIDSDVGKILRMNSRNAVEMEIIAVEERKPEPIGLWAASVQSGVIRFTYDLPASTSYNLRIFDVTGRELYAERGRTDTKGEISCNPALGSGVYFWRFKTSEGTSSGKFVYVR</sequence>
<dbReference type="InterPro" id="IPR023827">
    <property type="entry name" value="Peptidase_S8_Asp-AS"/>
</dbReference>
<proteinExistence type="inferred from homology"/>
<feature type="active site" description="Charge relay system" evidence="5">
    <location>
        <position position="174"/>
    </location>
</feature>
<name>A0A532V116_UNCT6</name>
<evidence type="ECO:0000256" key="2">
    <source>
        <dbReference type="ARBA" id="ARBA00022670"/>
    </source>
</evidence>
<evidence type="ECO:0000256" key="4">
    <source>
        <dbReference type="ARBA" id="ARBA00022825"/>
    </source>
</evidence>
<dbReference type="PROSITE" id="PS00137">
    <property type="entry name" value="SUBTILASE_HIS"/>
    <property type="match status" value="1"/>
</dbReference>
<feature type="signal peptide" evidence="6">
    <location>
        <begin position="1"/>
        <end position="26"/>
    </location>
</feature>
<dbReference type="InterPro" id="IPR022398">
    <property type="entry name" value="Peptidase_S8_His-AS"/>
</dbReference>
<dbReference type="InterPro" id="IPR036852">
    <property type="entry name" value="Peptidase_S8/S53_dom_sf"/>
</dbReference>
<dbReference type="GO" id="GO:0004252">
    <property type="term" value="F:serine-type endopeptidase activity"/>
    <property type="evidence" value="ECO:0007669"/>
    <property type="project" value="UniProtKB-UniRule"/>
</dbReference>